<proteinExistence type="predicted"/>
<feature type="transmembrane region" description="Helical" evidence="1">
    <location>
        <begin position="68"/>
        <end position="85"/>
    </location>
</feature>
<dbReference type="RefSeq" id="WP_248940338.1">
    <property type="nucleotide sequence ID" value="NZ_JAKIKS010000038.1"/>
</dbReference>
<feature type="transmembrane region" description="Helical" evidence="1">
    <location>
        <begin position="97"/>
        <end position="117"/>
    </location>
</feature>
<evidence type="ECO:0000313" key="4">
    <source>
        <dbReference type="Proteomes" id="UP001203423"/>
    </source>
</evidence>
<gene>
    <name evidence="3" type="ORF">L2764_11435</name>
</gene>
<reference evidence="3 4" key="1">
    <citation type="submission" date="2022-01" db="EMBL/GenBank/DDBJ databases">
        <title>Whole genome-based taxonomy of the Shewanellaceae.</title>
        <authorList>
            <person name="Martin-Rodriguez A.J."/>
        </authorList>
    </citation>
    <scope>NUCLEOTIDE SEQUENCE [LARGE SCALE GENOMIC DNA]</scope>
    <source>
        <strain evidence="3 4">DSM 17177</strain>
    </source>
</reference>
<dbReference type="Pfam" id="PF00892">
    <property type="entry name" value="EamA"/>
    <property type="match status" value="1"/>
</dbReference>
<sequence length="145" mass="15725">MNQFTAIAFALIAAIGNAFFVIGQKKAIELANPFTFITISAVFCVLLTLLSAPLFGPPKYVEVIKVNGIWAIVSGVGLFLTYLGFNLLYSSFGASSYILYAVLSILTTVIIVSGLIFKETFNIYHWLALLSAIITVTLFSLGNSR</sequence>
<feature type="domain" description="EamA" evidence="2">
    <location>
        <begin position="6"/>
        <end position="140"/>
    </location>
</feature>
<dbReference type="EMBL" id="JAKIKS010000038">
    <property type="protein sequence ID" value="MCL1125069.1"/>
    <property type="molecule type" value="Genomic_DNA"/>
</dbReference>
<feature type="transmembrane region" description="Helical" evidence="1">
    <location>
        <begin position="123"/>
        <end position="142"/>
    </location>
</feature>
<evidence type="ECO:0000256" key="1">
    <source>
        <dbReference type="SAM" id="Phobius"/>
    </source>
</evidence>
<keyword evidence="4" id="KW-1185">Reference proteome</keyword>
<organism evidence="3 4">
    <name type="scientific">Shewanella surugensis</name>
    <dbReference type="NCBI Taxonomy" id="212020"/>
    <lineage>
        <taxon>Bacteria</taxon>
        <taxon>Pseudomonadati</taxon>
        <taxon>Pseudomonadota</taxon>
        <taxon>Gammaproteobacteria</taxon>
        <taxon>Alteromonadales</taxon>
        <taxon>Shewanellaceae</taxon>
        <taxon>Shewanella</taxon>
    </lineage>
</organism>
<feature type="transmembrane region" description="Helical" evidence="1">
    <location>
        <begin position="6"/>
        <end position="22"/>
    </location>
</feature>
<evidence type="ECO:0000259" key="2">
    <source>
        <dbReference type="Pfam" id="PF00892"/>
    </source>
</evidence>
<accession>A0ABT0LBM0</accession>
<keyword evidence="1" id="KW-1133">Transmembrane helix</keyword>
<keyword evidence="1" id="KW-0812">Transmembrane</keyword>
<dbReference type="InterPro" id="IPR000620">
    <property type="entry name" value="EamA_dom"/>
</dbReference>
<dbReference type="Proteomes" id="UP001203423">
    <property type="component" value="Unassembled WGS sequence"/>
</dbReference>
<name>A0ABT0LBM0_9GAMM</name>
<feature type="transmembrane region" description="Helical" evidence="1">
    <location>
        <begin position="34"/>
        <end position="56"/>
    </location>
</feature>
<evidence type="ECO:0000313" key="3">
    <source>
        <dbReference type="EMBL" id="MCL1125069.1"/>
    </source>
</evidence>
<comment type="caution">
    <text evidence="3">The sequence shown here is derived from an EMBL/GenBank/DDBJ whole genome shotgun (WGS) entry which is preliminary data.</text>
</comment>
<protein>
    <submittedName>
        <fullName evidence="3">EamA family transporter</fullName>
    </submittedName>
</protein>
<keyword evidence="1" id="KW-0472">Membrane</keyword>